<keyword evidence="5" id="KW-0046">Antibiotic resistance</keyword>
<evidence type="ECO:0000256" key="4">
    <source>
        <dbReference type="ARBA" id="ARBA00022679"/>
    </source>
</evidence>
<dbReference type="GO" id="GO:0046677">
    <property type="term" value="P:response to antibiotic"/>
    <property type="evidence" value="ECO:0007669"/>
    <property type="project" value="UniProtKB-KW"/>
</dbReference>
<evidence type="ECO:0000256" key="7">
    <source>
        <dbReference type="ARBA" id="ARBA00047633"/>
    </source>
</evidence>
<reference evidence="8 9" key="1">
    <citation type="journal article" date="2011" name="Stand. Genomic Sci.">
        <title>Complete genome sequence of the acetate-degrading sulfate reducer Desulfobacca acetoxidans type strain (ASRB2).</title>
        <authorList>
            <person name="Goker M."/>
            <person name="Teshima H."/>
            <person name="Lapidus A."/>
            <person name="Nolan M."/>
            <person name="Lucas S."/>
            <person name="Hammon N."/>
            <person name="Deshpande S."/>
            <person name="Cheng J.F."/>
            <person name="Tapia R."/>
            <person name="Han C."/>
            <person name="Goodwin L."/>
            <person name="Pitluck S."/>
            <person name="Huntemann M."/>
            <person name="Liolios K."/>
            <person name="Ivanova N."/>
            <person name="Pagani I."/>
            <person name="Mavromatis K."/>
            <person name="Ovchinikova G."/>
            <person name="Pati A."/>
            <person name="Chen A."/>
            <person name="Palaniappan K."/>
            <person name="Land M."/>
            <person name="Hauser L."/>
            <person name="Brambilla E.M."/>
            <person name="Rohde M."/>
            <person name="Spring S."/>
            <person name="Detter J.C."/>
            <person name="Woyke T."/>
            <person name="Bristow J."/>
            <person name="Eisen J.A."/>
            <person name="Markowitz V."/>
            <person name="Hugenholtz P."/>
            <person name="Kyrpides N.C."/>
            <person name="Klenk H.P."/>
        </authorList>
    </citation>
    <scope>NUCLEOTIDE SEQUENCE [LARGE SCALE GENOMIC DNA]</scope>
    <source>
        <strain evidence="9">ATCC 700848 / DSM 11109 / ASRB2</strain>
    </source>
</reference>
<dbReference type="InterPro" id="IPR001451">
    <property type="entry name" value="Hexapep"/>
</dbReference>
<dbReference type="eggNOG" id="COG0110">
    <property type="taxonomic scope" value="Bacteria"/>
</dbReference>
<evidence type="ECO:0000313" key="9">
    <source>
        <dbReference type="Proteomes" id="UP000000483"/>
    </source>
</evidence>
<dbReference type="Pfam" id="PF00132">
    <property type="entry name" value="Hexapep"/>
    <property type="match status" value="1"/>
</dbReference>
<keyword evidence="6" id="KW-0012">Acyltransferase</keyword>
<dbReference type="EMBL" id="CP002629">
    <property type="protein sequence ID" value="AEB10027.1"/>
    <property type="molecule type" value="Genomic_DNA"/>
</dbReference>
<evidence type="ECO:0000313" key="8">
    <source>
        <dbReference type="EMBL" id="AEB10027.1"/>
    </source>
</evidence>
<proteinExistence type="inferred from homology"/>
<keyword evidence="4 8" id="KW-0808">Transferase</keyword>
<protein>
    <recommendedName>
        <fullName evidence="3">Chloramphenicol acetyltransferase</fullName>
        <ecNumber evidence="2">2.3.1.28</ecNumber>
    </recommendedName>
</protein>
<dbReference type="KEGG" id="dao:Desac_2198"/>
<dbReference type="Gene3D" id="2.160.10.10">
    <property type="entry name" value="Hexapeptide repeat proteins"/>
    <property type="match status" value="1"/>
</dbReference>
<gene>
    <name evidence="8" type="ordered locus">Desac_2198</name>
</gene>
<dbReference type="PANTHER" id="PTHR43300:SF12">
    <property type="entry name" value="CHLORAMPHENICOL ACETYLTRANSFERASE"/>
    <property type="match status" value="1"/>
</dbReference>
<evidence type="ECO:0000256" key="5">
    <source>
        <dbReference type="ARBA" id="ARBA00023251"/>
    </source>
</evidence>
<dbReference type="Proteomes" id="UP000000483">
    <property type="component" value="Chromosome"/>
</dbReference>
<dbReference type="OrthoDB" id="272049at2"/>
<evidence type="ECO:0000256" key="2">
    <source>
        <dbReference type="ARBA" id="ARBA00013235"/>
    </source>
</evidence>
<evidence type="ECO:0000256" key="3">
    <source>
        <dbReference type="ARBA" id="ARBA00020291"/>
    </source>
</evidence>
<dbReference type="SUPFAM" id="SSF51161">
    <property type="entry name" value="Trimeric LpxA-like enzymes"/>
    <property type="match status" value="1"/>
</dbReference>
<reference evidence="9" key="2">
    <citation type="submission" date="2011-03" db="EMBL/GenBank/DDBJ databases">
        <title>The complete genome of Desulfobacca acetoxidans DSM 11109.</title>
        <authorList>
            <consortium name="US DOE Joint Genome Institute (JGI-PGF)"/>
            <person name="Lucas S."/>
            <person name="Copeland A."/>
            <person name="Lapidus A."/>
            <person name="Bruce D."/>
            <person name="Goodwin L."/>
            <person name="Pitluck S."/>
            <person name="Peters L."/>
            <person name="Kyrpides N."/>
            <person name="Mavromatis K."/>
            <person name="Ivanova N."/>
            <person name="Ovchinnikova G."/>
            <person name="Teshima H."/>
            <person name="Detter J.C."/>
            <person name="Han C."/>
            <person name="Land M."/>
            <person name="Hauser L."/>
            <person name="Markowitz V."/>
            <person name="Cheng J.-F."/>
            <person name="Hugenholtz P."/>
            <person name="Woyke T."/>
            <person name="Wu D."/>
            <person name="Spring S."/>
            <person name="Schueler E."/>
            <person name="Brambilla E."/>
            <person name="Klenk H.-P."/>
            <person name="Eisen J.A."/>
        </authorList>
    </citation>
    <scope>NUCLEOTIDE SEQUENCE [LARGE SCALE GENOMIC DNA]</scope>
    <source>
        <strain evidence="9">ATCC 700848 / DSM 11109 / ASRB2</strain>
    </source>
</reference>
<dbReference type="AlphaFoldDB" id="F2NDG1"/>
<organism evidence="8 9">
    <name type="scientific">Desulfobacca acetoxidans (strain ATCC 700848 / DSM 11109 / ASRB2)</name>
    <dbReference type="NCBI Taxonomy" id="880072"/>
    <lineage>
        <taxon>Bacteria</taxon>
        <taxon>Pseudomonadati</taxon>
        <taxon>Thermodesulfobacteriota</taxon>
        <taxon>Desulfobaccia</taxon>
        <taxon>Desulfobaccales</taxon>
        <taxon>Desulfobaccaceae</taxon>
        <taxon>Desulfobacca</taxon>
    </lineage>
</organism>
<dbReference type="InterPro" id="IPR011004">
    <property type="entry name" value="Trimer_LpxA-like_sf"/>
</dbReference>
<dbReference type="EC" id="2.3.1.28" evidence="2"/>
<dbReference type="PANTHER" id="PTHR43300">
    <property type="entry name" value="ACETYLTRANSFERASE"/>
    <property type="match status" value="1"/>
</dbReference>
<dbReference type="HOGENOM" id="CLU_051638_7_3_7"/>
<comment type="similarity">
    <text evidence="1">Belongs to the transferase hexapeptide repeat family.</text>
</comment>
<dbReference type="STRING" id="880072.Desac_2198"/>
<accession>F2NDG1</accession>
<evidence type="ECO:0000256" key="1">
    <source>
        <dbReference type="ARBA" id="ARBA00007274"/>
    </source>
</evidence>
<dbReference type="InterPro" id="IPR050179">
    <property type="entry name" value="Trans_hexapeptide_repeat"/>
</dbReference>
<name>F2NDG1_DESAR</name>
<keyword evidence="9" id="KW-1185">Reference proteome</keyword>
<comment type="catalytic activity">
    <reaction evidence="7">
        <text>chloramphenicol + acetyl-CoA = chloramphenicol 3-acetate + CoA</text>
        <dbReference type="Rhea" id="RHEA:18421"/>
        <dbReference type="ChEBI" id="CHEBI:16730"/>
        <dbReference type="ChEBI" id="CHEBI:17698"/>
        <dbReference type="ChEBI" id="CHEBI:57287"/>
        <dbReference type="ChEBI" id="CHEBI:57288"/>
        <dbReference type="EC" id="2.3.1.28"/>
    </reaction>
</comment>
<evidence type="ECO:0000256" key="6">
    <source>
        <dbReference type="ARBA" id="ARBA00023315"/>
    </source>
</evidence>
<sequence>MRMFTEIFNRLYTNYLRTLGAQIGRNTSISYKTDILQAYRVTIGSRCIIYKEVSIYIGPRGSLRMGDQSHLAPYSYLLIENNILRLGNKVAVGPFCGFFCHSNYFSEPGIPFCDSYVDGNILIGSNIFIGAQCIILPDTHIEDNVIVGANSLVKGTLENGHLYAGIPVKKIKRII</sequence>
<dbReference type="GO" id="GO:0008811">
    <property type="term" value="F:chloramphenicol O-acetyltransferase activity"/>
    <property type="evidence" value="ECO:0007669"/>
    <property type="project" value="UniProtKB-EC"/>
</dbReference>